<dbReference type="Proteomes" id="UP001280121">
    <property type="component" value="Unassembled WGS sequence"/>
</dbReference>
<organism evidence="2 3">
    <name type="scientific">Dipteronia dyeriana</name>
    <dbReference type="NCBI Taxonomy" id="168575"/>
    <lineage>
        <taxon>Eukaryota</taxon>
        <taxon>Viridiplantae</taxon>
        <taxon>Streptophyta</taxon>
        <taxon>Embryophyta</taxon>
        <taxon>Tracheophyta</taxon>
        <taxon>Spermatophyta</taxon>
        <taxon>Magnoliopsida</taxon>
        <taxon>eudicotyledons</taxon>
        <taxon>Gunneridae</taxon>
        <taxon>Pentapetalae</taxon>
        <taxon>rosids</taxon>
        <taxon>malvids</taxon>
        <taxon>Sapindales</taxon>
        <taxon>Sapindaceae</taxon>
        <taxon>Hippocastanoideae</taxon>
        <taxon>Acereae</taxon>
        <taxon>Dipteronia</taxon>
    </lineage>
</organism>
<proteinExistence type="predicted"/>
<comment type="caution">
    <text evidence="2">The sequence shown here is derived from an EMBL/GenBank/DDBJ whole genome shotgun (WGS) entry which is preliminary data.</text>
</comment>
<sequence>MDAFEVARLCESLSLDEEGRIIHQLEKDFQQEGLRDVSHCLVGKVLSGKKVNRDVFNGLIEQLWSSIGKVEIELVGDNIFMFYFRKLEDQNRIWQRGPWHFDNSLIILEKPDGLGDISKLKFNQVGLWVQIHNIPIMCMNRRTAKWLAVQIRGCWRYQQTPRNAGVSFSE</sequence>
<dbReference type="PANTHER" id="PTHR31286:SF167">
    <property type="entry name" value="OS09G0268800 PROTEIN"/>
    <property type="match status" value="1"/>
</dbReference>
<dbReference type="InterPro" id="IPR025558">
    <property type="entry name" value="DUF4283"/>
</dbReference>
<keyword evidence="3" id="KW-1185">Reference proteome</keyword>
<dbReference type="InterPro" id="IPR040256">
    <property type="entry name" value="At4g02000-like"/>
</dbReference>
<feature type="domain" description="DUF4283" evidence="1">
    <location>
        <begin position="37"/>
        <end position="110"/>
    </location>
</feature>
<evidence type="ECO:0000313" key="3">
    <source>
        <dbReference type="Proteomes" id="UP001280121"/>
    </source>
</evidence>
<accession>A0AAD9X9U9</accession>
<dbReference type="PANTHER" id="PTHR31286">
    <property type="entry name" value="GLYCINE-RICH CELL WALL STRUCTURAL PROTEIN 1.8-LIKE"/>
    <property type="match status" value="1"/>
</dbReference>
<name>A0AAD9X9U9_9ROSI</name>
<dbReference type="Pfam" id="PF14111">
    <property type="entry name" value="DUF4283"/>
    <property type="match status" value="1"/>
</dbReference>
<gene>
    <name evidence="2" type="ORF">Ddye_008378</name>
</gene>
<protein>
    <recommendedName>
        <fullName evidence="1">DUF4283 domain-containing protein</fullName>
    </recommendedName>
</protein>
<dbReference type="AlphaFoldDB" id="A0AAD9X9U9"/>
<dbReference type="EMBL" id="JANJYI010000003">
    <property type="protein sequence ID" value="KAK2655326.1"/>
    <property type="molecule type" value="Genomic_DNA"/>
</dbReference>
<evidence type="ECO:0000259" key="1">
    <source>
        <dbReference type="Pfam" id="PF14111"/>
    </source>
</evidence>
<reference evidence="2" key="1">
    <citation type="journal article" date="2023" name="Plant J.">
        <title>Genome sequences and population genomics provide insights into the demographic history, inbreeding, and mutation load of two 'living fossil' tree species of Dipteronia.</title>
        <authorList>
            <person name="Feng Y."/>
            <person name="Comes H.P."/>
            <person name="Chen J."/>
            <person name="Zhu S."/>
            <person name="Lu R."/>
            <person name="Zhang X."/>
            <person name="Li P."/>
            <person name="Qiu J."/>
            <person name="Olsen K.M."/>
            <person name="Qiu Y."/>
        </authorList>
    </citation>
    <scope>NUCLEOTIDE SEQUENCE</scope>
    <source>
        <strain evidence="2">KIB01</strain>
    </source>
</reference>
<evidence type="ECO:0000313" key="2">
    <source>
        <dbReference type="EMBL" id="KAK2655326.1"/>
    </source>
</evidence>